<evidence type="ECO:0000313" key="4">
    <source>
        <dbReference type="EMBL" id="MEK6464392.1"/>
    </source>
</evidence>
<evidence type="ECO:0000256" key="1">
    <source>
        <dbReference type="SAM" id="MobiDB-lite"/>
    </source>
</evidence>
<dbReference type="InterPro" id="IPR058882">
    <property type="entry name" value="PglZ_C"/>
</dbReference>
<evidence type="ECO:0000259" key="2">
    <source>
        <dbReference type="Pfam" id="PF25861"/>
    </source>
</evidence>
<feature type="domain" description="Alkaline phosphatase-like protein PglZ C-terminal" evidence="3">
    <location>
        <begin position="804"/>
        <end position="901"/>
    </location>
</feature>
<sequence>MTPPEVDDRTIGQLLRSYLPLEPYRRLVLVHGRYAPTAQQRFTVDVDGTDHDVTVTDAHSVLGVLGAWQEHRESAKVGAVLVVTTGVPDDRLGWDLRGHALRRTTLTVDRAEIVAQRFGATEVEPRIRREPWLLEALLDAEPSVGWSRTGPVLTHESAVRALLAVRFGLVDDSPDAGALLEWAQSAGGPARFLDLPSAEQDGLTRRLVDTVGPFAVVFTALVREGRARDILPIGVLISLLDEAEVPTDVALAVGGLLQNVKADAASRHAFVVAVQGTLERWIVQAEDGGLRGEDARRRVLDVLERADRIATERGVEASDHPFLPSGFRGRLRAVATALTAQVDGTTIQVAEGALDRLREHRVTRLHPERLAAATMAVRLMRWLATTPDPASGVAGAVAGHVRTGGWVDRALTAVWAGENTAEQAVGHAFGLVHDAARRRRDDLDEHFAVRLRHWTEHAAATAPGGALLVEQVLDEVVAPLAAETGAPLVIVVDGMSAAVAVELGEQLLDRGWTETARNAGGREAAVAVIPSVTRLSRASLLTGVAAAGDQAGERDGFAALWKRHGREAELMHKSDIAGAAGRRLSERLVTALADPDRVVGVVLNTVDDALDHGREGDRTGWRLHDITYLQDLLDAARSYGRPVVLVSDHGHVLERSTDSAKSGGPTQAPSARWRTGTPAEGEIELRGPRVLEGDGRVVVPWREDIRYTNRRAGYHGGASLAEMTVPVLVFTPGPDAVPMGWFVLSPELTRPAWWSSRPSPVVPPAPAPPPRKKPARVKKVDDTDGLFDLPPGPADDAPAPAPRATTLGARVIRSAPFVAQRKLLRRAPEPEGVARLLDALNDGGGELSAAAAVTMLGRTGREPGPVIAHLQRLLNLEGYQVIAFDGRTVRLDVDVLSLQFGLDRT</sequence>
<proteinExistence type="predicted"/>
<dbReference type="RefSeq" id="WP_346103563.1">
    <property type="nucleotide sequence ID" value="NZ_BAAAOD010000023.1"/>
</dbReference>
<protein>
    <submittedName>
        <fullName evidence="4">BREX-2 system phosphatase PglZ</fullName>
    </submittedName>
</protein>
<evidence type="ECO:0000259" key="3">
    <source>
        <dbReference type="Pfam" id="PF25863"/>
    </source>
</evidence>
<dbReference type="EMBL" id="JBBPIX010000005">
    <property type="protein sequence ID" value="MEK6464392.1"/>
    <property type="molecule type" value="Genomic_DNA"/>
</dbReference>
<organism evidence="4 5">
    <name type="scientific">Pseudonocardia alni subsp. carboxydivorans</name>
    <dbReference type="NCBI Taxonomy" id="415010"/>
    <lineage>
        <taxon>Bacteria</taxon>
        <taxon>Bacillati</taxon>
        <taxon>Actinomycetota</taxon>
        <taxon>Actinomycetes</taxon>
        <taxon>Pseudonocardiales</taxon>
        <taxon>Pseudonocardiaceae</taxon>
        <taxon>Pseudonocardia</taxon>
    </lineage>
</organism>
<name>A0ABU9ADA7_PSEA5</name>
<gene>
    <name evidence="4" type="primary">pglZ</name>
    <name evidence="4" type="ORF">WG925_11660</name>
</gene>
<dbReference type="Pfam" id="PF25863">
    <property type="entry name" value="PglZ_C"/>
    <property type="match status" value="1"/>
</dbReference>
<feature type="region of interest" description="Disordered" evidence="1">
    <location>
        <begin position="756"/>
        <end position="799"/>
    </location>
</feature>
<dbReference type="InterPro" id="IPR058881">
    <property type="entry name" value="PglZ_2nd"/>
</dbReference>
<reference evidence="4 5" key="1">
    <citation type="submission" date="2024-03" db="EMBL/GenBank/DDBJ databases">
        <title>Draft genome sequence of Pseudonocardia carboxydivorans JCM 14827.</title>
        <authorList>
            <person name="Duangmal K."/>
        </authorList>
    </citation>
    <scope>NUCLEOTIDE SEQUENCE [LARGE SCALE GENOMIC DNA]</scope>
    <source>
        <strain evidence="4 5">JCM 14827</strain>
    </source>
</reference>
<keyword evidence="5" id="KW-1185">Reference proteome</keyword>
<accession>A0ABU9ADA7</accession>
<dbReference type="InterPro" id="IPR017850">
    <property type="entry name" value="Alkaline_phosphatase_core_sf"/>
</dbReference>
<evidence type="ECO:0000313" key="5">
    <source>
        <dbReference type="Proteomes" id="UP001367513"/>
    </source>
</evidence>
<dbReference type="NCBIfam" id="NF033446">
    <property type="entry name" value="BREX_PglZ_2"/>
    <property type="match status" value="1"/>
</dbReference>
<dbReference type="Proteomes" id="UP001367513">
    <property type="component" value="Unassembled WGS sequence"/>
</dbReference>
<feature type="compositionally biased region" description="Pro residues" evidence="1">
    <location>
        <begin position="760"/>
        <end position="769"/>
    </location>
</feature>
<dbReference type="Pfam" id="PF08665">
    <property type="entry name" value="PglZ"/>
    <property type="match status" value="1"/>
</dbReference>
<dbReference type="Pfam" id="PF25861">
    <property type="entry name" value="PglZ_2nd"/>
    <property type="match status" value="1"/>
</dbReference>
<dbReference type="InterPro" id="IPR047992">
    <property type="entry name" value="BREX_PglZ"/>
</dbReference>
<dbReference type="SUPFAM" id="SSF53649">
    <property type="entry name" value="Alkaline phosphatase-like"/>
    <property type="match status" value="1"/>
</dbReference>
<feature type="region of interest" description="Disordered" evidence="1">
    <location>
        <begin position="655"/>
        <end position="679"/>
    </location>
</feature>
<comment type="caution">
    <text evidence="4">The sequence shown here is derived from an EMBL/GenBank/DDBJ whole genome shotgun (WGS) entry which is preliminary data.</text>
</comment>
<feature type="domain" description="Alkaline phosphatase-like protein PglZ second" evidence="2">
    <location>
        <begin position="175"/>
        <end position="317"/>
    </location>
</feature>